<dbReference type="Gene3D" id="3.40.50.1360">
    <property type="match status" value="1"/>
</dbReference>
<evidence type="ECO:0000256" key="2">
    <source>
        <dbReference type="ARBA" id="ARBA00022801"/>
    </source>
</evidence>
<comment type="similarity">
    <text evidence="4">Belongs to the glucosamine/galactosamine-6-phosphate isomerase family. NagB subfamily.</text>
</comment>
<evidence type="ECO:0000313" key="6">
    <source>
        <dbReference type="EMBL" id="EEQ49199.1"/>
    </source>
</evidence>
<keyword evidence="2 4" id="KW-0378">Hydrolase</keyword>
<dbReference type="PANTHER" id="PTHR11280:SF5">
    <property type="entry name" value="GLUCOSAMINE-6-PHOSPHATE ISOMERASE"/>
    <property type="match status" value="1"/>
</dbReference>
<dbReference type="UniPathway" id="UPA00629">
    <property type="reaction ID" value="UER00684"/>
</dbReference>
<reference evidence="6 7" key="1">
    <citation type="submission" date="2009-04" db="EMBL/GenBank/DDBJ databases">
        <authorList>
            <person name="Qin X."/>
            <person name="Bachman B."/>
            <person name="Battles P."/>
            <person name="Bell A."/>
            <person name="Bess C."/>
            <person name="Bickham C."/>
            <person name="Chaboub L."/>
            <person name="Chen D."/>
            <person name="Coyle M."/>
            <person name="Deiros D.R."/>
            <person name="Dinh H."/>
            <person name="Forbes L."/>
            <person name="Fowler G."/>
            <person name="Francisco L."/>
            <person name="Fu Q."/>
            <person name="Gubbala S."/>
            <person name="Hale W."/>
            <person name="Han Y."/>
            <person name="Hemphill L."/>
            <person name="Highlander S.K."/>
            <person name="Hirani K."/>
            <person name="Hogues M."/>
            <person name="Jackson L."/>
            <person name="Jakkamsetti A."/>
            <person name="Javaid M."/>
            <person name="Jiang H."/>
            <person name="Korchina V."/>
            <person name="Kovar C."/>
            <person name="Lara F."/>
            <person name="Lee S."/>
            <person name="Mata R."/>
            <person name="Mathew T."/>
            <person name="Moen C."/>
            <person name="Morales K."/>
            <person name="Munidasa M."/>
            <person name="Nazareth L."/>
            <person name="Ngo R."/>
            <person name="Nguyen L."/>
            <person name="Okwuonu G."/>
            <person name="Ongeri F."/>
            <person name="Patil S."/>
            <person name="Petrosino J."/>
            <person name="Pham C."/>
            <person name="Pham P."/>
            <person name="Pu L.-L."/>
            <person name="Puazo M."/>
            <person name="Raj R."/>
            <person name="Reid J."/>
            <person name="Rouhana J."/>
            <person name="Saada N."/>
            <person name="Shang Y."/>
            <person name="Simmons D."/>
            <person name="Thornton R."/>
            <person name="Warren J."/>
            <person name="Weissenberger G."/>
            <person name="Zhang J."/>
            <person name="Zhang L."/>
            <person name="Zhou C."/>
            <person name="Zhu D."/>
            <person name="Muzny D."/>
            <person name="Worley K."/>
            <person name="Gibbs R."/>
        </authorList>
    </citation>
    <scope>NUCLEOTIDE SEQUENCE [LARGE SCALE GENOMIC DNA]</scope>
    <source>
        <strain evidence="6 7">ATCC 43531</strain>
    </source>
</reference>
<dbReference type="PANTHER" id="PTHR11280">
    <property type="entry name" value="GLUCOSAMINE-6-PHOSPHATE ISOMERASE"/>
    <property type="match status" value="1"/>
</dbReference>
<feature type="domain" description="Glucosamine/galactosamine-6-phosphate isomerase" evidence="5">
    <location>
        <begin position="29"/>
        <end position="241"/>
    </location>
</feature>
<gene>
    <name evidence="4 6" type="primary">nagB</name>
    <name evidence="6" type="ORF">HMPREF0908_0515</name>
</gene>
<name>C4V1R2_9FIRM</name>
<dbReference type="SUPFAM" id="SSF100950">
    <property type="entry name" value="NagB/RpiA/CoA transferase-like"/>
    <property type="match status" value="1"/>
</dbReference>
<evidence type="ECO:0000256" key="3">
    <source>
        <dbReference type="ARBA" id="ARBA00023277"/>
    </source>
</evidence>
<dbReference type="GO" id="GO:0005737">
    <property type="term" value="C:cytoplasm"/>
    <property type="evidence" value="ECO:0007669"/>
    <property type="project" value="TreeGrafter"/>
</dbReference>
<accession>C4V1R2</accession>
<dbReference type="GO" id="GO:0019262">
    <property type="term" value="P:N-acetylneuraminate catabolic process"/>
    <property type="evidence" value="ECO:0007669"/>
    <property type="project" value="UniProtKB-UniRule"/>
</dbReference>
<dbReference type="eggNOG" id="COG0363">
    <property type="taxonomic scope" value="Bacteria"/>
</dbReference>
<evidence type="ECO:0000313" key="7">
    <source>
        <dbReference type="Proteomes" id="UP000005309"/>
    </source>
</evidence>
<dbReference type="InterPro" id="IPR004547">
    <property type="entry name" value="Glucosamine6P_isomerase"/>
</dbReference>
<dbReference type="OrthoDB" id="9791139at2"/>
<comment type="caution">
    <text evidence="6">The sequence shown here is derived from an EMBL/GenBank/DDBJ whole genome shotgun (WGS) entry which is preliminary data.</text>
</comment>
<comment type="caution">
    <text evidence="4">Lacks conserved residue(s) required for the propagation of feature annotation.</text>
</comment>
<proteinExistence type="inferred from homology"/>
<dbReference type="InterPro" id="IPR006148">
    <property type="entry name" value="Glc/Gal-6P_isomerase"/>
</dbReference>
<dbReference type="STRING" id="638302.HMPREF0908_0515"/>
<keyword evidence="3 4" id="KW-0119">Carbohydrate metabolism</keyword>
<dbReference type="EMBL" id="ACLA01000006">
    <property type="protein sequence ID" value="EEQ49199.1"/>
    <property type="molecule type" value="Genomic_DNA"/>
</dbReference>
<dbReference type="Pfam" id="PF01182">
    <property type="entry name" value="Glucosamine_iso"/>
    <property type="match status" value="1"/>
</dbReference>
<comment type="catalytic activity">
    <reaction evidence="1 4">
        <text>alpha-D-glucosamine 6-phosphate + H2O = beta-D-fructose 6-phosphate + NH4(+)</text>
        <dbReference type="Rhea" id="RHEA:12172"/>
        <dbReference type="ChEBI" id="CHEBI:15377"/>
        <dbReference type="ChEBI" id="CHEBI:28938"/>
        <dbReference type="ChEBI" id="CHEBI:57634"/>
        <dbReference type="ChEBI" id="CHEBI:75989"/>
        <dbReference type="EC" id="3.5.99.6"/>
    </reaction>
</comment>
<dbReference type="CDD" id="cd01399">
    <property type="entry name" value="GlcN6P_deaminase"/>
    <property type="match status" value="1"/>
</dbReference>
<dbReference type="GO" id="GO:0042802">
    <property type="term" value="F:identical protein binding"/>
    <property type="evidence" value="ECO:0007669"/>
    <property type="project" value="TreeGrafter"/>
</dbReference>
<dbReference type="GO" id="GO:0006043">
    <property type="term" value="P:glucosamine catabolic process"/>
    <property type="evidence" value="ECO:0007669"/>
    <property type="project" value="TreeGrafter"/>
</dbReference>
<keyword evidence="7" id="KW-1185">Reference proteome</keyword>
<dbReference type="GO" id="GO:0006046">
    <property type="term" value="P:N-acetylglucosamine catabolic process"/>
    <property type="evidence" value="ECO:0007669"/>
    <property type="project" value="UniProtKB-UniRule"/>
</dbReference>
<evidence type="ECO:0000259" key="5">
    <source>
        <dbReference type="Pfam" id="PF01182"/>
    </source>
</evidence>
<dbReference type="NCBIfam" id="TIGR00502">
    <property type="entry name" value="nagB"/>
    <property type="match status" value="1"/>
</dbReference>
<feature type="active site" description="For ring-opening step" evidence="4">
    <location>
        <position position="160"/>
    </location>
</feature>
<dbReference type="GO" id="GO:0005975">
    <property type="term" value="P:carbohydrate metabolic process"/>
    <property type="evidence" value="ECO:0007669"/>
    <property type="project" value="InterPro"/>
</dbReference>
<dbReference type="Proteomes" id="UP000005309">
    <property type="component" value="Unassembled WGS sequence"/>
</dbReference>
<dbReference type="GO" id="GO:0004342">
    <property type="term" value="F:glucosamine-6-phosphate deaminase activity"/>
    <property type="evidence" value="ECO:0007669"/>
    <property type="project" value="UniProtKB-UniRule"/>
</dbReference>
<feature type="active site" description="Proton acceptor; for enolization step" evidence="4">
    <location>
        <position position="84"/>
    </location>
</feature>
<dbReference type="HOGENOM" id="CLU_049611_1_1_9"/>
<comment type="function">
    <text evidence="4">Catalyzes the reversible isomerization-deamination of glucosamine 6-phosphate (GlcN6P) to form fructose 6-phosphate (Fru6P) and ammonium ion.</text>
</comment>
<dbReference type="FunFam" id="3.40.50.1360:FF:000003">
    <property type="entry name" value="Glucosamine-6-phosphate deaminase"/>
    <property type="match status" value="1"/>
</dbReference>
<dbReference type="AlphaFoldDB" id="C4V1R2"/>
<protein>
    <recommendedName>
        <fullName evidence="4">Glucosamine-6-phosphate deaminase</fullName>
        <ecNumber evidence="4">3.5.99.6</ecNumber>
    </recommendedName>
    <alternativeName>
        <fullName evidence="4">GlcN6P deaminase</fullName>
        <shortName evidence="4">GNPDA</shortName>
    </alternativeName>
    <alternativeName>
        <fullName evidence="4">Glucosamine-6-phosphate isomerase</fullName>
    </alternativeName>
</protein>
<organism evidence="6 7">
    <name type="scientific">Selenomonas flueggei ATCC 43531</name>
    <dbReference type="NCBI Taxonomy" id="638302"/>
    <lineage>
        <taxon>Bacteria</taxon>
        <taxon>Bacillati</taxon>
        <taxon>Bacillota</taxon>
        <taxon>Negativicutes</taxon>
        <taxon>Selenomonadales</taxon>
        <taxon>Selenomonadaceae</taxon>
        <taxon>Selenomonas</taxon>
    </lineage>
</organism>
<feature type="active site" description="For ring-opening step" evidence="4">
    <location>
        <position position="153"/>
    </location>
</feature>
<comment type="pathway">
    <text evidence="4">Amino-sugar metabolism; N-acetylneuraminate degradation; D-fructose 6-phosphate from N-acetylneuraminate: step 5/5.</text>
</comment>
<evidence type="ECO:0000256" key="4">
    <source>
        <dbReference type="HAMAP-Rule" id="MF_01241"/>
    </source>
</evidence>
<evidence type="ECO:0000256" key="1">
    <source>
        <dbReference type="ARBA" id="ARBA00000644"/>
    </source>
</evidence>
<sequence>MLYCSRFQTSFIERRIALRIIYTDTYQNMSKEAAKILAGQLWVKPDSVLGLATGSTPVELYQNLVWLHEAVGLDFSEATSFNLDEYVGLPEDDPQSYHRFMHENLFDHVNIRKDHIFFPNGMAKDADAEAARYEAAIAAAGGIDMQLLGIGRNAHIGFNEPGEAFARTTHKVVLKKSTIEANSRFFSSPDEVPREAMSMGIGTIFHARHIVLMASGAEKAEAVRDAVCGTITPRVPASILQLHPQVTLIVDREAGALLRESSDTK</sequence>
<dbReference type="EC" id="3.5.99.6" evidence="4"/>
<feature type="active site" description="Proton acceptor; for ring-opening step" evidence="4">
    <location>
        <position position="155"/>
    </location>
</feature>
<dbReference type="HAMAP" id="MF_01241">
    <property type="entry name" value="GlcN6P_deamin"/>
    <property type="match status" value="1"/>
</dbReference>
<dbReference type="InterPro" id="IPR037171">
    <property type="entry name" value="NagB/RpiA_transferase-like"/>
</dbReference>